<dbReference type="EMBL" id="FMZM01000001">
    <property type="protein sequence ID" value="SDC02245.1"/>
    <property type="molecule type" value="Genomic_DNA"/>
</dbReference>
<evidence type="ECO:0000313" key="4">
    <source>
        <dbReference type="Proteomes" id="UP000199034"/>
    </source>
</evidence>
<accession>A0A1G6I884</accession>
<dbReference type="STRING" id="1045774.SAMN05421872_10179"/>
<feature type="compositionally biased region" description="Pro residues" evidence="1">
    <location>
        <begin position="1"/>
        <end position="21"/>
    </location>
</feature>
<keyword evidence="2" id="KW-1133">Transmembrane helix</keyword>
<organism evidence="3 4">
    <name type="scientific">Nocardioides lianchengensis</name>
    <dbReference type="NCBI Taxonomy" id="1045774"/>
    <lineage>
        <taxon>Bacteria</taxon>
        <taxon>Bacillati</taxon>
        <taxon>Actinomycetota</taxon>
        <taxon>Actinomycetes</taxon>
        <taxon>Propionibacteriales</taxon>
        <taxon>Nocardioidaceae</taxon>
        <taxon>Nocardioides</taxon>
    </lineage>
</organism>
<keyword evidence="2" id="KW-0472">Membrane</keyword>
<keyword evidence="2" id="KW-0812">Transmembrane</keyword>
<gene>
    <name evidence="3" type="ORF">SAMN05421872_10179</name>
</gene>
<evidence type="ECO:0000313" key="3">
    <source>
        <dbReference type="EMBL" id="SDC02245.1"/>
    </source>
</evidence>
<keyword evidence="4" id="KW-1185">Reference proteome</keyword>
<evidence type="ECO:0000256" key="2">
    <source>
        <dbReference type="SAM" id="Phobius"/>
    </source>
</evidence>
<name>A0A1G6I884_9ACTN</name>
<dbReference type="Proteomes" id="UP000199034">
    <property type="component" value="Unassembled WGS sequence"/>
</dbReference>
<feature type="transmembrane region" description="Helical" evidence="2">
    <location>
        <begin position="120"/>
        <end position="145"/>
    </location>
</feature>
<dbReference type="OrthoDB" id="4774205at2"/>
<feature type="region of interest" description="Disordered" evidence="1">
    <location>
        <begin position="1"/>
        <end position="23"/>
    </location>
</feature>
<proteinExistence type="predicted"/>
<reference evidence="3 4" key="1">
    <citation type="submission" date="2016-10" db="EMBL/GenBank/DDBJ databases">
        <authorList>
            <person name="de Groot N.N."/>
        </authorList>
    </citation>
    <scope>NUCLEOTIDE SEQUENCE [LARGE SCALE GENOMIC DNA]</scope>
    <source>
        <strain evidence="3 4">CGMCC 4.6858</strain>
    </source>
</reference>
<dbReference type="RefSeq" id="WP_090849636.1">
    <property type="nucleotide sequence ID" value="NZ_FMZM01000001.1"/>
</dbReference>
<sequence length="146" mass="15286">MSLPPPPPGPPPSPPPPPPAQAPAGWVALTLQGSVMTSNMIAPKVRMNGYPVPASYGQNPILVHPGRIRVDISCQWLREYGQATLDIDVAPGQTVPVFYAAPLHQFTRGRIGHEKQPRPGVVGLVVTLVVILAFVVAVVAAAVVAG</sequence>
<dbReference type="AlphaFoldDB" id="A0A1G6I884"/>
<evidence type="ECO:0000256" key="1">
    <source>
        <dbReference type="SAM" id="MobiDB-lite"/>
    </source>
</evidence>
<protein>
    <submittedName>
        <fullName evidence="3">Uncharacterized protein</fullName>
    </submittedName>
</protein>
<feature type="transmembrane region" description="Helical" evidence="2">
    <location>
        <begin position="20"/>
        <end position="42"/>
    </location>
</feature>